<name>A0A5B2TG15_9PROT</name>
<proteinExistence type="predicted"/>
<evidence type="ECO:0000313" key="2">
    <source>
        <dbReference type="Proteomes" id="UP000322110"/>
    </source>
</evidence>
<dbReference type="OrthoDB" id="7276277at2"/>
<dbReference type="AlphaFoldDB" id="A0A5B2TG15"/>
<dbReference type="Proteomes" id="UP000322110">
    <property type="component" value="Unassembled WGS sequence"/>
</dbReference>
<dbReference type="RefSeq" id="WP_149811925.1">
    <property type="nucleotide sequence ID" value="NZ_VUKA01000003.1"/>
</dbReference>
<dbReference type="EMBL" id="VUKA01000003">
    <property type="protein sequence ID" value="KAA2213421.1"/>
    <property type="molecule type" value="Genomic_DNA"/>
</dbReference>
<keyword evidence="2" id="KW-1185">Reference proteome</keyword>
<protein>
    <recommendedName>
        <fullName evidence="3">DUF2171 domain-containing protein</fullName>
    </recommendedName>
</protein>
<sequence>MVDTTLLREGMPLLSQEGELIGRVERFETGHVSLLGVDGRRGVLPLSEISRVEEDKATCQLRHADALRLMNSPAGGRHTEA</sequence>
<comment type="caution">
    <text evidence="1">The sequence shown here is derived from an EMBL/GenBank/DDBJ whole genome shotgun (WGS) entry which is preliminary data.</text>
</comment>
<evidence type="ECO:0000313" key="1">
    <source>
        <dbReference type="EMBL" id="KAA2213421.1"/>
    </source>
</evidence>
<evidence type="ECO:0008006" key="3">
    <source>
        <dbReference type="Google" id="ProtNLM"/>
    </source>
</evidence>
<organism evidence="1 2">
    <name type="scientific">Teichococcus oryzae</name>
    <dbReference type="NCBI Taxonomy" id="1608942"/>
    <lineage>
        <taxon>Bacteria</taxon>
        <taxon>Pseudomonadati</taxon>
        <taxon>Pseudomonadota</taxon>
        <taxon>Alphaproteobacteria</taxon>
        <taxon>Acetobacterales</taxon>
        <taxon>Roseomonadaceae</taxon>
        <taxon>Roseomonas</taxon>
    </lineage>
</organism>
<reference evidence="1 2" key="1">
    <citation type="journal article" date="2015" name="Int. J. Syst. Evol. Microbiol.">
        <title>Roseomonas oryzae sp. nov., isolated from paddy rhizosphere soil.</title>
        <authorList>
            <person name="Ramaprasad E.V."/>
            <person name="Sasikala Ch."/>
            <person name="Ramana Ch.V."/>
        </authorList>
    </citation>
    <scope>NUCLEOTIDE SEQUENCE [LARGE SCALE GENOMIC DNA]</scope>
    <source>
        <strain evidence="1 2">KCTC 42542</strain>
    </source>
</reference>
<accession>A0A5B2TG15</accession>
<gene>
    <name evidence="1" type="ORF">F0Q34_09255</name>
</gene>